<dbReference type="InterPro" id="IPR056693">
    <property type="entry name" value="DUF7791"/>
</dbReference>
<dbReference type="PANTHER" id="PTHR10039">
    <property type="entry name" value="AMELOGENIN"/>
    <property type="match status" value="1"/>
</dbReference>
<dbReference type="Pfam" id="PF24883">
    <property type="entry name" value="NPHP3_N"/>
    <property type="match status" value="1"/>
</dbReference>
<evidence type="ECO:0000259" key="3">
    <source>
        <dbReference type="Pfam" id="PF25053"/>
    </source>
</evidence>
<evidence type="ECO:0000259" key="2">
    <source>
        <dbReference type="Pfam" id="PF24883"/>
    </source>
</evidence>
<dbReference type="Gene3D" id="3.40.50.300">
    <property type="entry name" value="P-loop containing nucleotide triphosphate hydrolases"/>
    <property type="match status" value="1"/>
</dbReference>
<evidence type="ECO:0000313" key="5">
    <source>
        <dbReference type="Proteomes" id="UP000605986"/>
    </source>
</evidence>
<dbReference type="AlphaFoldDB" id="A0A8H4NRT0"/>
<name>A0A8H4NRT0_9HYPO</name>
<evidence type="ECO:0008006" key="6">
    <source>
        <dbReference type="Google" id="ProtNLM"/>
    </source>
</evidence>
<accession>A0A8H4NRT0</accession>
<feature type="domain" description="Nephrocystin 3-like N-terminal" evidence="2">
    <location>
        <begin position="239"/>
        <end position="420"/>
    </location>
</feature>
<sequence length="924" mass="105823">MTELAAVALAGNILQFLEVGIKLANTARRAYKSADGYIKEDKDLLADTNRLRALLSLIHENGSTQEGYRQALMYDGLLKAVRTCDACASELTTLLNTMRMRPGVARTLESLRVSAMRRFKSGEIRDLEAKMATARSDLILVLTTSSHSKQSFVLTAVRELREQNGVLEANTTTRLESIERLIQGISPSDANAATQMITYLDNLASEVQQVKRHRNLLNSLLFPTIKQRQSAIMERHQATFNWVFSENKTGFCEWLETGNGFFWVKGKAGSGKSTLMKYLATHDQTQSRLQVWGEGRRVVKANHFFWNAGTSIQKSVTGLFQTILYQVIKICPELIDVVSNCRKDASDFALAEPWDDKELRLAFQSLSSQQALSVKFCLFIDGLDEYTAGGQRYTGTFEELLDPLRILVSSGSIKICVSSRPWNVFDNEFSKLKWQLQLEDLTRKDIRDYVKEKLGVDPVFQGLCKTDHRCSEIPDIIVQRAQGVFLWVFLVVSSLRRGLHNDDNYYNLVSRLNELPDDLEAYFRHMLETIEDVYWESTSRIFRTVIAAEQSLPLLIFHFLDQELDDTDYAITMKTRSFSTEDQREICRRSKARLNARCRDLLYVAVIAQQPGVLKYQVGFLHRTVRDFFMDTGVINDIVQQRPTQKFDPHLSLCKSTLALSKFIIMDEGFSERISHAFSLYNSIMHYARKVEETYALLKRDGKTQMVHDDLTKTFEILDELDRVNTDRLGRPNVHWTNLKQSLDHGSAQDNFLSYAIEARLSLYVEASLRKQPSELGLKRGRPLLDYVLRPTIIWPQGSSKAEQGPVIPILKLLLDHGANANTRIDIYNRRTPWELFIFKCYQRRGRMDPERIEEIGTAMELLISHGARTKGTFQPAGVHSGVELMWIVDQLGLQQHQVNIIREMVTERAKGQHFLRSIFSWVY</sequence>
<dbReference type="Proteomes" id="UP000605986">
    <property type="component" value="Unassembled WGS sequence"/>
</dbReference>
<dbReference type="PANTHER" id="PTHR10039:SF5">
    <property type="entry name" value="NACHT DOMAIN-CONTAINING PROTEIN"/>
    <property type="match status" value="1"/>
</dbReference>
<dbReference type="EMBL" id="JAADJG010000586">
    <property type="protein sequence ID" value="KAF4442818.1"/>
    <property type="molecule type" value="Genomic_DNA"/>
</dbReference>
<dbReference type="Pfam" id="PF25053">
    <property type="entry name" value="DUF7791"/>
    <property type="match status" value="1"/>
</dbReference>
<proteinExistence type="predicted"/>
<dbReference type="InterPro" id="IPR027417">
    <property type="entry name" value="P-loop_NTPase"/>
</dbReference>
<comment type="caution">
    <text evidence="4">The sequence shown here is derived from an EMBL/GenBank/DDBJ whole genome shotgun (WGS) entry which is preliminary data.</text>
</comment>
<feature type="domain" description="DUF7791" evidence="3">
    <location>
        <begin position="530"/>
        <end position="660"/>
    </location>
</feature>
<organism evidence="4 5">
    <name type="scientific">Fusarium austroafricanum</name>
    <dbReference type="NCBI Taxonomy" id="2364996"/>
    <lineage>
        <taxon>Eukaryota</taxon>
        <taxon>Fungi</taxon>
        <taxon>Dikarya</taxon>
        <taxon>Ascomycota</taxon>
        <taxon>Pezizomycotina</taxon>
        <taxon>Sordariomycetes</taxon>
        <taxon>Hypocreomycetidae</taxon>
        <taxon>Hypocreales</taxon>
        <taxon>Nectriaceae</taxon>
        <taxon>Fusarium</taxon>
        <taxon>Fusarium concolor species complex</taxon>
    </lineage>
</organism>
<evidence type="ECO:0000256" key="1">
    <source>
        <dbReference type="ARBA" id="ARBA00022737"/>
    </source>
</evidence>
<dbReference type="SUPFAM" id="SSF52540">
    <property type="entry name" value="P-loop containing nucleoside triphosphate hydrolases"/>
    <property type="match status" value="1"/>
</dbReference>
<gene>
    <name evidence="4" type="ORF">F53441_11646</name>
</gene>
<dbReference type="OrthoDB" id="443402at2759"/>
<dbReference type="InterPro" id="IPR056884">
    <property type="entry name" value="NPHP3-like_N"/>
</dbReference>
<evidence type="ECO:0000313" key="4">
    <source>
        <dbReference type="EMBL" id="KAF4442818.1"/>
    </source>
</evidence>
<keyword evidence="1" id="KW-0677">Repeat</keyword>
<protein>
    <recommendedName>
        <fullName evidence="6">NACHT domain-containing protein</fullName>
    </recommendedName>
</protein>
<reference evidence="4" key="1">
    <citation type="submission" date="2020-01" db="EMBL/GenBank/DDBJ databases">
        <title>Identification and distribution of gene clusters putatively required for synthesis of sphingolipid metabolism inhibitors in phylogenetically diverse species of the filamentous fungus Fusarium.</title>
        <authorList>
            <person name="Kim H.-S."/>
            <person name="Busman M."/>
            <person name="Brown D.W."/>
            <person name="Divon H."/>
            <person name="Uhlig S."/>
            <person name="Proctor R.H."/>
        </authorList>
    </citation>
    <scope>NUCLEOTIDE SEQUENCE</scope>
    <source>
        <strain evidence="4">NRRL 53441</strain>
    </source>
</reference>
<keyword evidence="5" id="KW-1185">Reference proteome</keyword>